<comment type="function">
    <text evidence="11">Catalyzes the anti-1,4-elimination of the C-3 phosphate and the C-6 proR hydrogen from 5-enolpyruvylshikimate-3-phosphate (EPSP) to yield chorismate, which is the branch point compound that serves as the starting substrate for the three terminal pathways of aromatic amino acid biosynthesis. This reaction introduces a second double bond into the aromatic ring system.</text>
</comment>
<comment type="caution">
    <text evidence="11">Lacks conserved residue(s) required for the propagation of feature annotation.</text>
</comment>
<feature type="binding site" evidence="11">
    <location>
        <begin position="125"/>
        <end position="127"/>
    </location>
    <ligand>
        <name>FMN</name>
        <dbReference type="ChEBI" id="CHEBI:58210"/>
    </ligand>
</feature>
<dbReference type="GO" id="GO:0008652">
    <property type="term" value="P:amino acid biosynthetic process"/>
    <property type="evidence" value="ECO:0007669"/>
    <property type="project" value="UniProtKB-KW"/>
</dbReference>
<dbReference type="GO" id="GO:0009073">
    <property type="term" value="P:aromatic amino acid family biosynthetic process"/>
    <property type="evidence" value="ECO:0007669"/>
    <property type="project" value="UniProtKB-KW"/>
</dbReference>
<evidence type="ECO:0000256" key="1">
    <source>
        <dbReference type="ARBA" id="ARBA00005044"/>
    </source>
</evidence>
<dbReference type="InterPro" id="IPR000453">
    <property type="entry name" value="Chorismate_synth"/>
</dbReference>
<feature type="binding site" evidence="11">
    <location>
        <position position="281"/>
    </location>
    <ligand>
        <name>FMN</name>
        <dbReference type="ChEBI" id="CHEBI:58210"/>
    </ligand>
</feature>
<comment type="catalytic activity">
    <reaction evidence="11 12">
        <text>5-O-(1-carboxyvinyl)-3-phosphoshikimate = chorismate + phosphate</text>
        <dbReference type="Rhea" id="RHEA:21020"/>
        <dbReference type="ChEBI" id="CHEBI:29748"/>
        <dbReference type="ChEBI" id="CHEBI:43474"/>
        <dbReference type="ChEBI" id="CHEBI:57701"/>
        <dbReference type="EC" id="4.2.3.5"/>
    </reaction>
</comment>
<dbReference type="GO" id="GO:0009423">
    <property type="term" value="P:chorismate biosynthetic process"/>
    <property type="evidence" value="ECO:0007669"/>
    <property type="project" value="UniProtKB-UniRule"/>
</dbReference>
<evidence type="ECO:0000256" key="7">
    <source>
        <dbReference type="ARBA" id="ARBA00022827"/>
    </source>
</evidence>
<comment type="similarity">
    <text evidence="2 11 12">Belongs to the chorismate synthase family.</text>
</comment>
<dbReference type="RefSeq" id="WP_341470178.1">
    <property type="nucleotide sequence ID" value="NZ_CP128400.1"/>
</dbReference>
<feature type="binding site" evidence="11">
    <location>
        <position position="322"/>
    </location>
    <ligand>
        <name>FMN</name>
        <dbReference type="ChEBI" id="CHEBI:58210"/>
    </ligand>
</feature>
<dbReference type="PROSITE" id="PS00789">
    <property type="entry name" value="CHORISMATE_SYNTHASE_3"/>
    <property type="match status" value="1"/>
</dbReference>
<sequence>MAGSTFGKAFSITTWGESHGAGVGVVVDGCPAGLEINAEEIQSELNRRKTGQSQMTTPRQEKDLIQIMSGVFEGKTTGTPISMLVYNEDADSSKYDEIKDKFRPGHADFSYLAKYGVRDHRGGGRSSARETVGRVAAGAIARKLLAHYGVKVVAYTKELGGIVAQKIDFDEIERNLVRCPDPDVAPQMVEIVLQAKKELDSLGGVAEVVAIGVPPGLGEPVFDKLDAEIAKAMLSIPAIKGIEFGAGFALARMHGSQSNDPFINVGGKIGTIENKAGGILGGISTGEDILVRLAVKPTSSIARQQNTVNTEGEATTIEVRGRHDPTIIVRAIPVIEAMLCLTLADHLMRQRLARLEFN</sequence>
<proteinExistence type="inferred from homology"/>
<protein>
    <recommendedName>
        <fullName evidence="3 11">Chorismate synthase</fullName>
        <shortName evidence="11">CS</shortName>
        <ecNumber evidence="3 11">4.2.3.5</ecNumber>
    </recommendedName>
    <alternativeName>
        <fullName evidence="11">5-enolpyruvylshikimate-3-phosphate phospholyase</fullName>
    </alternativeName>
</protein>
<name>A0A8T7M875_9CHLR</name>
<dbReference type="PROSITE" id="PS00787">
    <property type="entry name" value="CHORISMATE_SYNTHASE_1"/>
    <property type="match status" value="1"/>
</dbReference>
<dbReference type="EMBL" id="CP128400">
    <property type="protein sequence ID" value="WJW68274.1"/>
    <property type="molecule type" value="Genomic_DNA"/>
</dbReference>
<dbReference type="EMBL" id="JACATZ010000003">
    <property type="protein sequence ID" value="NWJ48340.1"/>
    <property type="molecule type" value="Genomic_DNA"/>
</dbReference>
<dbReference type="PIRSF" id="PIRSF001456">
    <property type="entry name" value="Chorismate_synth"/>
    <property type="match status" value="1"/>
</dbReference>
<dbReference type="FunFam" id="3.60.150.10:FF:000002">
    <property type="entry name" value="Chorismate synthase"/>
    <property type="match status" value="1"/>
</dbReference>
<evidence type="ECO:0000313" key="15">
    <source>
        <dbReference type="Proteomes" id="UP000521676"/>
    </source>
</evidence>
<evidence type="ECO:0000256" key="12">
    <source>
        <dbReference type="RuleBase" id="RU000605"/>
    </source>
</evidence>
<dbReference type="PANTHER" id="PTHR21085">
    <property type="entry name" value="CHORISMATE SYNTHASE"/>
    <property type="match status" value="1"/>
</dbReference>
<dbReference type="SUPFAM" id="SSF103263">
    <property type="entry name" value="Chorismate synthase, AroC"/>
    <property type="match status" value="1"/>
</dbReference>
<dbReference type="PROSITE" id="PS00788">
    <property type="entry name" value="CHORISMATE_SYNTHASE_2"/>
    <property type="match status" value="1"/>
</dbReference>
<dbReference type="GO" id="GO:0010181">
    <property type="term" value="F:FMN binding"/>
    <property type="evidence" value="ECO:0007669"/>
    <property type="project" value="TreeGrafter"/>
</dbReference>
<keyword evidence="4 11" id="KW-0028">Amino-acid biosynthesis</keyword>
<evidence type="ECO:0000256" key="10">
    <source>
        <dbReference type="ARBA" id="ARBA00023239"/>
    </source>
</evidence>
<dbReference type="GO" id="GO:0005829">
    <property type="term" value="C:cytosol"/>
    <property type="evidence" value="ECO:0007669"/>
    <property type="project" value="TreeGrafter"/>
</dbReference>
<evidence type="ECO:0000256" key="3">
    <source>
        <dbReference type="ARBA" id="ARBA00013036"/>
    </source>
</evidence>
<evidence type="ECO:0000256" key="6">
    <source>
        <dbReference type="ARBA" id="ARBA00022643"/>
    </source>
</evidence>
<dbReference type="Pfam" id="PF01264">
    <property type="entry name" value="Chorismate_synt"/>
    <property type="match status" value="1"/>
</dbReference>
<evidence type="ECO:0000256" key="8">
    <source>
        <dbReference type="ARBA" id="ARBA00022857"/>
    </source>
</evidence>
<keyword evidence="9 11" id="KW-0057">Aromatic amino acid biosynthesis</keyword>
<dbReference type="InterPro" id="IPR020541">
    <property type="entry name" value="Chorismate_synthase_CS"/>
</dbReference>
<dbReference type="Gene3D" id="3.60.150.10">
    <property type="entry name" value="Chorismate synthase AroC"/>
    <property type="match status" value="1"/>
</dbReference>
<gene>
    <name evidence="11 13" type="primary">aroC</name>
    <name evidence="13" type="ORF">HXX08_20990</name>
    <name evidence="14" type="ORF">OZ401_003881</name>
</gene>
<feature type="binding site" evidence="11">
    <location>
        <position position="48"/>
    </location>
    <ligand>
        <name>NADP(+)</name>
        <dbReference type="ChEBI" id="CHEBI:58349"/>
    </ligand>
</feature>
<comment type="cofactor">
    <cofactor evidence="11 12">
        <name>FMNH2</name>
        <dbReference type="ChEBI" id="CHEBI:57618"/>
    </cofactor>
    <text evidence="11 12">Reduced FMN (FMNH(2)).</text>
</comment>
<dbReference type="CDD" id="cd07304">
    <property type="entry name" value="Chorismate_synthase"/>
    <property type="match status" value="1"/>
</dbReference>
<dbReference type="AlphaFoldDB" id="A0A8T7M875"/>
<evidence type="ECO:0000256" key="9">
    <source>
        <dbReference type="ARBA" id="ARBA00023141"/>
    </source>
</evidence>
<reference evidence="14" key="2">
    <citation type="journal article" date="2024" name="Nature">
        <title>Anoxygenic phototroph of the Chloroflexota uses a type I reaction centre.</title>
        <authorList>
            <person name="Tsuji J.M."/>
            <person name="Shaw N.A."/>
            <person name="Nagashima S."/>
            <person name="Venkiteswaran J.J."/>
            <person name="Schiff S.L."/>
            <person name="Watanabe T."/>
            <person name="Fukui M."/>
            <person name="Hanada S."/>
            <person name="Tank M."/>
            <person name="Neufeld J.D."/>
        </authorList>
    </citation>
    <scope>NUCLEOTIDE SEQUENCE</scope>
    <source>
        <strain evidence="14">L227-S17</strain>
    </source>
</reference>
<evidence type="ECO:0000313" key="13">
    <source>
        <dbReference type="EMBL" id="NWJ48340.1"/>
    </source>
</evidence>
<evidence type="ECO:0000256" key="2">
    <source>
        <dbReference type="ARBA" id="ARBA00008014"/>
    </source>
</evidence>
<dbReference type="HAMAP" id="MF_00300">
    <property type="entry name" value="Chorismate_synth"/>
    <property type="match status" value="1"/>
</dbReference>
<keyword evidence="5 11" id="KW-0285">Flavoprotein</keyword>
<keyword evidence="16" id="KW-1185">Reference proteome</keyword>
<evidence type="ECO:0000256" key="4">
    <source>
        <dbReference type="ARBA" id="ARBA00022605"/>
    </source>
</evidence>
<organism evidence="13 15">
    <name type="scientific">Candidatus Chlorohelix allophototropha</name>
    <dbReference type="NCBI Taxonomy" id="3003348"/>
    <lineage>
        <taxon>Bacteria</taxon>
        <taxon>Bacillati</taxon>
        <taxon>Chloroflexota</taxon>
        <taxon>Chloroflexia</taxon>
        <taxon>Candidatus Chloroheliales</taxon>
        <taxon>Candidatus Chloroheliaceae</taxon>
        <taxon>Candidatus Chlorohelix</taxon>
    </lineage>
</organism>
<dbReference type="EC" id="4.2.3.5" evidence="3 11"/>
<comment type="subunit">
    <text evidence="11">Homotetramer.</text>
</comment>
<evidence type="ECO:0000256" key="11">
    <source>
        <dbReference type="HAMAP-Rule" id="MF_00300"/>
    </source>
</evidence>
<reference evidence="13 15" key="1">
    <citation type="submission" date="2020-06" db="EMBL/GenBank/DDBJ databases">
        <title>Anoxygenic phototrophic Chloroflexota member uses a Type I reaction center.</title>
        <authorList>
            <person name="Tsuji J.M."/>
            <person name="Shaw N.A."/>
            <person name="Nagashima S."/>
            <person name="Venkiteswaran J."/>
            <person name="Schiff S.L."/>
            <person name="Hanada S."/>
            <person name="Tank M."/>
            <person name="Neufeld J.D."/>
        </authorList>
    </citation>
    <scope>NUCLEOTIDE SEQUENCE [LARGE SCALE GENOMIC DNA]</scope>
    <source>
        <strain evidence="13">L227-S17</strain>
    </source>
</reference>
<keyword evidence="8 11" id="KW-0521">NADP</keyword>
<dbReference type="Proteomes" id="UP000521676">
    <property type="component" value="Unassembled WGS sequence"/>
</dbReference>
<evidence type="ECO:0000313" key="14">
    <source>
        <dbReference type="EMBL" id="WJW68274.1"/>
    </source>
</evidence>
<accession>A0A8T7M875</accession>
<dbReference type="PANTHER" id="PTHR21085:SF0">
    <property type="entry name" value="CHORISMATE SYNTHASE"/>
    <property type="match status" value="1"/>
</dbReference>
<keyword evidence="10 11" id="KW-0456">Lyase</keyword>
<feature type="binding site" evidence="11">
    <location>
        <begin position="296"/>
        <end position="300"/>
    </location>
    <ligand>
        <name>FMN</name>
        <dbReference type="ChEBI" id="CHEBI:58210"/>
    </ligand>
</feature>
<keyword evidence="6 11" id="KW-0288">FMN</keyword>
<dbReference type="NCBIfam" id="NF003793">
    <property type="entry name" value="PRK05382.1"/>
    <property type="match status" value="1"/>
</dbReference>
<comment type="pathway">
    <text evidence="1 11 12">Metabolic intermediate biosynthesis; chorismate biosynthesis; chorismate from D-erythrose 4-phosphate and phosphoenolpyruvate: step 7/7.</text>
</comment>
<dbReference type="InterPro" id="IPR035904">
    <property type="entry name" value="Chorismate_synth_AroC_sf"/>
</dbReference>
<dbReference type="GO" id="GO:0004107">
    <property type="term" value="F:chorismate synthase activity"/>
    <property type="evidence" value="ECO:0007669"/>
    <property type="project" value="UniProtKB-UniRule"/>
</dbReference>
<evidence type="ECO:0000313" key="16">
    <source>
        <dbReference type="Proteomes" id="UP001431572"/>
    </source>
</evidence>
<keyword evidence="7 11" id="KW-0274">FAD</keyword>
<dbReference type="Proteomes" id="UP001431572">
    <property type="component" value="Chromosome 2"/>
</dbReference>
<evidence type="ECO:0000256" key="5">
    <source>
        <dbReference type="ARBA" id="ARBA00022630"/>
    </source>
</evidence>
<dbReference type="NCBIfam" id="TIGR00033">
    <property type="entry name" value="aroC"/>
    <property type="match status" value="1"/>
</dbReference>